<dbReference type="AlphaFoldDB" id="A0A0A9C1K3"/>
<protein>
    <submittedName>
        <fullName evidence="1">Ptk1</fullName>
    </submittedName>
</protein>
<evidence type="ECO:0000313" key="1">
    <source>
        <dbReference type="EMBL" id="JAD69451.1"/>
    </source>
</evidence>
<reference evidence="1" key="1">
    <citation type="submission" date="2014-09" db="EMBL/GenBank/DDBJ databases">
        <authorList>
            <person name="Magalhaes I.L.F."/>
            <person name="Oliveira U."/>
            <person name="Santos F.R."/>
            <person name="Vidigal T.H.D.A."/>
            <person name="Brescovit A.D."/>
            <person name="Santos A.J."/>
        </authorList>
    </citation>
    <scope>NUCLEOTIDE SEQUENCE</scope>
    <source>
        <tissue evidence="1">Shoot tissue taken approximately 20 cm above the soil surface</tissue>
    </source>
</reference>
<reference evidence="1" key="2">
    <citation type="journal article" date="2015" name="Data Brief">
        <title>Shoot transcriptome of the giant reed, Arundo donax.</title>
        <authorList>
            <person name="Barrero R.A."/>
            <person name="Guerrero F.D."/>
            <person name="Moolhuijzen P."/>
            <person name="Goolsby J.A."/>
            <person name="Tidwell J."/>
            <person name="Bellgard S.E."/>
            <person name="Bellgard M.I."/>
        </authorList>
    </citation>
    <scope>NUCLEOTIDE SEQUENCE</scope>
    <source>
        <tissue evidence="1">Shoot tissue taken approximately 20 cm above the soil surface</tissue>
    </source>
</reference>
<proteinExistence type="predicted"/>
<accession>A0A0A9C1K3</accession>
<dbReference type="EMBL" id="GBRH01228444">
    <property type="protein sequence ID" value="JAD69451.1"/>
    <property type="molecule type" value="Transcribed_RNA"/>
</dbReference>
<name>A0A0A9C1K3_ARUDO</name>
<sequence length="22" mass="2560">MGLQVQFLFLKLFSLHLHGALF</sequence>
<organism evidence="1">
    <name type="scientific">Arundo donax</name>
    <name type="common">Giant reed</name>
    <name type="synonym">Donax arundinaceus</name>
    <dbReference type="NCBI Taxonomy" id="35708"/>
    <lineage>
        <taxon>Eukaryota</taxon>
        <taxon>Viridiplantae</taxon>
        <taxon>Streptophyta</taxon>
        <taxon>Embryophyta</taxon>
        <taxon>Tracheophyta</taxon>
        <taxon>Spermatophyta</taxon>
        <taxon>Magnoliopsida</taxon>
        <taxon>Liliopsida</taxon>
        <taxon>Poales</taxon>
        <taxon>Poaceae</taxon>
        <taxon>PACMAD clade</taxon>
        <taxon>Arundinoideae</taxon>
        <taxon>Arundineae</taxon>
        <taxon>Arundo</taxon>
    </lineage>
</organism>